<dbReference type="EMBL" id="CP001779">
    <property type="protein sequence ID" value="ACZ00929.1"/>
    <property type="molecule type" value="Genomic_DNA"/>
</dbReference>
<keyword evidence="3" id="KW-1185">Reference proteome</keyword>
<name>D1AXA3_STRM9</name>
<keyword evidence="1" id="KW-0812">Transmembrane</keyword>
<dbReference type="OrthoDB" id="97136at2"/>
<evidence type="ECO:0000256" key="1">
    <source>
        <dbReference type="SAM" id="Phobius"/>
    </source>
</evidence>
<dbReference type="GeneID" id="29674112"/>
<feature type="transmembrane region" description="Helical" evidence="1">
    <location>
        <begin position="100"/>
        <end position="117"/>
    </location>
</feature>
<keyword evidence="1" id="KW-1133">Transmembrane helix</keyword>
<feature type="transmembrane region" description="Helical" evidence="1">
    <location>
        <begin position="7"/>
        <end position="24"/>
    </location>
</feature>
<dbReference type="KEGG" id="smf:Smon_0448"/>
<dbReference type="AlphaFoldDB" id="D1AXA3"/>
<dbReference type="RefSeq" id="WP_012858486.1">
    <property type="nucleotide sequence ID" value="NC_013515.1"/>
</dbReference>
<gene>
    <name evidence="2" type="ordered locus">Smon_0448</name>
</gene>
<accession>D1AXA3</accession>
<evidence type="ECO:0000313" key="3">
    <source>
        <dbReference type="Proteomes" id="UP000002072"/>
    </source>
</evidence>
<evidence type="ECO:0000313" key="2">
    <source>
        <dbReference type="EMBL" id="ACZ00929.1"/>
    </source>
</evidence>
<reference evidence="2 3" key="1">
    <citation type="journal article" date="2009" name="Stand. Genomic Sci.">
        <title>Complete genome sequence of Streptobacillus moniliformis type strain (9901T).</title>
        <authorList>
            <person name="Nolan M."/>
            <person name="Gronow S."/>
            <person name="Lapidus A."/>
            <person name="Ivanova N."/>
            <person name="Copeland A."/>
            <person name="Lucas S."/>
            <person name="Del Rio T.G."/>
            <person name="Chen F."/>
            <person name="Tice H."/>
            <person name="Pitluck S."/>
            <person name="Cheng J.F."/>
            <person name="Sims D."/>
            <person name="Meincke L."/>
            <person name="Bruce D."/>
            <person name="Goodwin L."/>
            <person name="Brettin T."/>
            <person name="Han C."/>
            <person name="Detter J.C."/>
            <person name="Ovchinikova G."/>
            <person name="Pati A."/>
            <person name="Mavromatis K."/>
            <person name="Mikhailova N."/>
            <person name="Chen A."/>
            <person name="Palaniappan K."/>
            <person name="Land M."/>
            <person name="Hauser L."/>
            <person name="Chang Y.J."/>
            <person name="Jeffries C.D."/>
            <person name="Rohde M."/>
            <person name="Sproer C."/>
            <person name="Goker M."/>
            <person name="Bristow J."/>
            <person name="Eisen J.A."/>
            <person name="Markowitz V."/>
            <person name="Hugenholtz P."/>
            <person name="Kyrpides N.C."/>
            <person name="Klenk H.P."/>
            <person name="Chain P."/>
        </authorList>
    </citation>
    <scope>NUCLEOTIDE SEQUENCE [LARGE SCALE GENOMIC DNA]</scope>
    <source>
        <strain evidence="3">ATCC 14647 / DSM 12112 / NCTC 10651 / 9901</strain>
    </source>
</reference>
<dbReference type="Proteomes" id="UP000002072">
    <property type="component" value="Chromosome"/>
</dbReference>
<protein>
    <submittedName>
        <fullName evidence="2">Uncharacterized protein</fullName>
    </submittedName>
</protein>
<keyword evidence="1" id="KW-0472">Membrane</keyword>
<organism evidence="2 3">
    <name type="scientific">Streptobacillus moniliformis (strain ATCC 14647 / DSM 12112 / NCTC 10651 / 9901)</name>
    <dbReference type="NCBI Taxonomy" id="519441"/>
    <lineage>
        <taxon>Bacteria</taxon>
        <taxon>Fusobacteriati</taxon>
        <taxon>Fusobacteriota</taxon>
        <taxon>Fusobacteriia</taxon>
        <taxon>Fusobacteriales</taxon>
        <taxon>Leptotrichiaceae</taxon>
        <taxon>Streptobacillus</taxon>
    </lineage>
</organism>
<proteinExistence type="predicted"/>
<feature type="transmembrane region" description="Helical" evidence="1">
    <location>
        <begin position="71"/>
        <end position="88"/>
    </location>
</feature>
<sequence length="178" mass="21248">MYKIKLNVVYYFLSFIPLYFLFTLDNTNNLGNIVNKLIAIMTFLINIRLLYLEFLKIGNKMKSKKVSYQEFFLYIFYFLAVIDFIFGVFFKDLNIIKTGFYLYLFGTVFVNQGIIYYDDKVLILGFLIINRENISNVEMKNKKVLIKYKNGIERKINFPTKLSAQYFFDFLMSLSQLL</sequence>
<feature type="transmembrane region" description="Helical" evidence="1">
    <location>
        <begin position="30"/>
        <end position="51"/>
    </location>
</feature>
<dbReference type="HOGENOM" id="CLU_1562020_0_0_0"/>